<dbReference type="OrthoDB" id="1737157at2"/>
<keyword evidence="3" id="KW-1185">Reference proteome</keyword>
<evidence type="ECO:0000313" key="3">
    <source>
        <dbReference type="Proteomes" id="UP000324781"/>
    </source>
</evidence>
<protein>
    <submittedName>
        <fullName evidence="2">Hook-length control protein FliK</fullName>
    </submittedName>
</protein>
<dbReference type="Gene3D" id="3.30.750.140">
    <property type="match status" value="1"/>
</dbReference>
<dbReference type="Proteomes" id="UP000324781">
    <property type="component" value="Unassembled WGS sequence"/>
</dbReference>
<dbReference type="EMBL" id="FQZP01000048">
    <property type="protein sequence ID" value="SHJ38804.1"/>
    <property type="molecule type" value="Genomic_DNA"/>
</dbReference>
<gene>
    <name evidence="2" type="ORF">SAMN05444373_104818</name>
</gene>
<dbReference type="AlphaFoldDB" id="A0A1M6IWQ9"/>
<evidence type="ECO:0000259" key="1">
    <source>
        <dbReference type="Pfam" id="PF02120"/>
    </source>
</evidence>
<dbReference type="InterPro" id="IPR021136">
    <property type="entry name" value="Flagellar_hook_control-like_C"/>
</dbReference>
<sequence>MKIDGFAAQQLFQIQNKAAVEGLNVGELIQGRVLAMENGMLLLRLLDGSSLTAKVPEGFDLLPGTLLTLQIGETAGDQITARIVDSDAPPRQESAAENTLSQIARQLQTFGAKATGDMVSKVLSLLENHPGLDMEKAAFLTANGMESDPAMLATALKLANREFNLAGNLQALSRSLAESLSAADRADVEELLRTLMFRMEMAQAVRELAGRLADVHNGVSREDLALGGGIKLLLTRELLNALEGSLNAYEPLDTEKLFEVLQKALSNLKASKAMPGGGLNIPDEQLKEILHDFIRTTEGIRLKTAEMFRQEKPDVQKILESVFEKAYTRIEDDGASSIDLNDKLETLKEILQLASESARLAGERGSHAIRPVVQELTDALRFFSQVNTYHVFMHIPLVIREQQTIGELYIMKRKPGKGRINPKQFTLFISLHTQNLGLVETFLNASHGCLTIHFRVESQELADFVRAHHKELYEALGKKGYKLAEMKCRVLESEPVNLVSAGKITESVLGMNARFDLRI</sequence>
<feature type="domain" description="Flagellar hook-length control protein-like C-terminal" evidence="1">
    <location>
        <begin position="419"/>
        <end position="490"/>
    </location>
</feature>
<reference evidence="2 3" key="1">
    <citation type="submission" date="2016-11" db="EMBL/GenBank/DDBJ databases">
        <authorList>
            <person name="Varghese N."/>
            <person name="Submissions S."/>
        </authorList>
    </citation>
    <scope>NUCLEOTIDE SEQUENCE [LARGE SCALE GENOMIC DNA]</scope>
    <source>
        <strain evidence="2 3">DSM 19027</strain>
    </source>
</reference>
<dbReference type="RefSeq" id="WP_149679345.1">
    <property type="nucleotide sequence ID" value="NZ_FQZP01000048.1"/>
</dbReference>
<dbReference type="Pfam" id="PF02120">
    <property type="entry name" value="Flg_hook"/>
    <property type="match status" value="1"/>
</dbReference>
<accession>A0A1M6IWQ9</accession>
<dbReference type="InterPro" id="IPR038610">
    <property type="entry name" value="FliK-like_C_sf"/>
</dbReference>
<proteinExistence type="predicted"/>
<name>A0A1M6IWQ9_9FIRM</name>
<evidence type="ECO:0000313" key="2">
    <source>
        <dbReference type="EMBL" id="SHJ38804.1"/>
    </source>
</evidence>
<organism evidence="2 3">
    <name type="scientific">Thermoclostridium caenicola</name>
    <dbReference type="NCBI Taxonomy" id="659425"/>
    <lineage>
        <taxon>Bacteria</taxon>
        <taxon>Bacillati</taxon>
        <taxon>Bacillota</taxon>
        <taxon>Clostridia</taxon>
        <taxon>Eubacteriales</taxon>
        <taxon>Oscillospiraceae</taxon>
        <taxon>Thermoclostridium</taxon>
    </lineage>
</organism>